<organism evidence="2 3">
    <name type="scientific">Colletotrichum liriopes</name>
    <dbReference type="NCBI Taxonomy" id="708192"/>
    <lineage>
        <taxon>Eukaryota</taxon>
        <taxon>Fungi</taxon>
        <taxon>Dikarya</taxon>
        <taxon>Ascomycota</taxon>
        <taxon>Pezizomycotina</taxon>
        <taxon>Sordariomycetes</taxon>
        <taxon>Hypocreomycetidae</taxon>
        <taxon>Glomerellales</taxon>
        <taxon>Glomerellaceae</taxon>
        <taxon>Colletotrichum</taxon>
        <taxon>Colletotrichum spaethianum species complex</taxon>
    </lineage>
</organism>
<feature type="region of interest" description="Disordered" evidence="1">
    <location>
        <begin position="16"/>
        <end position="54"/>
    </location>
</feature>
<name>A0AA37GWJ7_9PEZI</name>
<dbReference type="AlphaFoldDB" id="A0AA37GWJ7"/>
<protein>
    <submittedName>
        <fullName evidence="2">Uncharacterized protein</fullName>
    </submittedName>
</protein>
<dbReference type="Proteomes" id="UP001055172">
    <property type="component" value="Unassembled WGS sequence"/>
</dbReference>
<accession>A0AA37GWJ7</accession>
<evidence type="ECO:0000256" key="1">
    <source>
        <dbReference type="SAM" id="MobiDB-lite"/>
    </source>
</evidence>
<feature type="compositionally biased region" description="Polar residues" evidence="1">
    <location>
        <begin position="37"/>
        <end position="49"/>
    </location>
</feature>
<comment type="caution">
    <text evidence="2">The sequence shown here is derived from an EMBL/GenBank/DDBJ whole genome shotgun (WGS) entry which is preliminary data.</text>
</comment>
<evidence type="ECO:0000313" key="3">
    <source>
        <dbReference type="Proteomes" id="UP001055172"/>
    </source>
</evidence>
<evidence type="ECO:0000313" key="2">
    <source>
        <dbReference type="EMBL" id="GJC88640.1"/>
    </source>
</evidence>
<sequence>MEDCFIYTVNKSKGTSVTLDTPEQAGSRRPSIEKSVLGSNNNILPQSPQDLGVVDPTTVATANTIPTPPYTLSTSQSIAENAIDDEAWVASTKMPAAFTIIAQSSSDFHLGGGYPNWLLIDLLTTERRMRLDDANFADASTSRRLPAFLA</sequence>
<dbReference type="EMBL" id="BPPX01000034">
    <property type="protein sequence ID" value="GJC88640.1"/>
    <property type="molecule type" value="Genomic_DNA"/>
</dbReference>
<keyword evidence="3" id="KW-1185">Reference proteome</keyword>
<reference evidence="2 3" key="1">
    <citation type="submission" date="2021-07" db="EMBL/GenBank/DDBJ databases">
        <title>Genome data of Colletotrichum spaethianum.</title>
        <authorList>
            <person name="Utami Y.D."/>
            <person name="Hiruma K."/>
        </authorList>
    </citation>
    <scope>NUCLEOTIDE SEQUENCE [LARGE SCALE GENOMIC DNA]</scope>
    <source>
        <strain evidence="2 3">MAFF 242679</strain>
    </source>
</reference>
<gene>
    <name evidence="2" type="ORF">ColLi_11478</name>
</gene>
<proteinExistence type="predicted"/>